<sequence length="281" mass="31189">MKNDTLLLIRTHIQSMTKSEQLVAEYVLSHAKEVIYSSVTDVSEKVKVGETTVIRFCRKLGYRGFQDFKLSLAQDMVMIEESTNEEVENDDTFDVLSSKIIRSYNGILNETQKLVQPELYEKAVEYLNKAENIYCFGVGSSGIIAQLAVNSFVRIGKNCVWQTDPHFQAMLAVTMTEKDVAIGISVSGSSKDTVNNMKLAKDSGARIICITQNARSPITQLADIELLMSSRESPLQGSALSSKISQIAVIEILHAGLAIRQGEKAQEYRVKTARAVTDRLI</sequence>
<comment type="caution">
    <text evidence="6">The sequence shown here is derived from an EMBL/GenBank/DDBJ whole genome shotgun (WGS) entry which is preliminary data.</text>
</comment>
<evidence type="ECO:0000259" key="5">
    <source>
        <dbReference type="PROSITE" id="PS51464"/>
    </source>
</evidence>
<dbReference type="PROSITE" id="PS51464">
    <property type="entry name" value="SIS"/>
    <property type="match status" value="1"/>
</dbReference>
<dbReference type="InterPro" id="IPR046348">
    <property type="entry name" value="SIS_dom_sf"/>
</dbReference>
<keyword evidence="3" id="KW-0804">Transcription</keyword>
<evidence type="ECO:0000256" key="1">
    <source>
        <dbReference type="ARBA" id="ARBA00023015"/>
    </source>
</evidence>
<evidence type="ECO:0000256" key="3">
    <source>
        <dbReference type="ARBA" id="ARBA00023163"/>
    </source>
</evidence>
<dbReference type="EMBL" id="QJJQ01000001">
    <property type="protein sequence ID" value="PXW90106.1"/>
    <property type="molecule type" value="Genomic_DNA"/>
</dbReference>
<name>A0A2V3W999_9BACI</name>
<evidence type="ECO:0000313" key="7">
    <source>
        <dbReference type="Proteomes" id="UP000247978"/>
    </source>
</evidence>
<dbReference type="PANTHER" id="PTHR30514:SF1">
    <property type="entry name" value="HTH-TYPE TRANSCRIPTIONAL REGULATOR HEXR-RELATED"/>
    <property type="match status" value="1"/>
</dbReference>
<feature type="domain" description="SIS" evidence="5">
    <location>
        <begin position="123"/>
        <end position="263"/>
    </location>
</feature>
<dbReference type="GO" id="GO:0003677">
    <property type="term" value="F:DNA binding"/>
    <property type="evidence" value="ECO:0007669"/>
    <property type="project" value="UniProtKB-KW"/>
</dbReference>
<dbReference type="GO" id="GO:0097367">
    <property type="term" value="F:carbohydrate derivative binding"/>
    <property type="evidence" value="ECO:0007669"/>
    <property type="project" value="InterPro"/>
</dbReference>
<dbReference type="PANTHER" id="PTHR30514">
    <property type="entry name" value="GLUCOKINASE"/>
    <property type="match status" value="1"/>
</dbReference>
<dbReference type="Gene3D" id="3.40.50.10490">
    <property type="entry name" value="Glucose-6-phosphate isomerase like protein, domain 1"/>
    <property type="match status" value="1"/>
</dbReference>
<gene>
    <name evidence="6" type="ORF">DFR56_10114</name>
</gene>
<keyword evidence="2" id="KW-0238">DNA-binding</keyword>
<dbReference type="InterPro" id="IPR047640">
    <property type="entry name" value="RpiR-like"/>
</dbReference>
<accession>A0A2V3W999</accession>
<feature type="domain" description="HTH rpiR-type" evidence="4">
    <location>
        <begin position="3"/>
        <end position="79"/>
    </location>
</feature>
<dbReference type="Proteomes" id="UP000247978">
    <property type="component" value="Unassembled WGS sequence"/>
</dbReference>
<evidence type="ECO:0000256" key="2">
    <source>
        <dbReference type="ARBA" id="ARBA00023125"/>
    </source>
</evidence>
<dbReference type="PROSITE" id="PS51071">
    <property type="entry name" value="HTH_RPIR"/>
    <property type="match status" value="1"/>
</dbReference>
<dbReference type="InterPro" id="IPR036388">
    <property type="entry name" value="WH-like_DNA-bd_sf"/>
</dbReference>
<organism evidence="6 7">
    <name type="scientific">Pseudogracilibacillus auburnensis</name>
    <dbReference type="NCBI Taxonomy" id="1494959"/>
    <lineage>
        <taxon>Bacteria</taxon>
        <taxon>Bacillati</taxon>
        <taxon>Bacillota</taxon>
        <taxon>Bacilli</taxon>
        <taxon>Bacillales</taxon>
        <taxon>Bacillaceae</taxon>
        <taxon>Pseudogracilibacillus</taxon>
    </lineage>
</organism>
<dbReference type="SUPFAM" id="SSF53697">
    <property type="entry name" value="SIS domain"/>
    <property type="match status" value="1"/>
</dbReference>
<dbReference type="SUPFAM" id="SSF46689">
    <property type="entry name" value="Homeodomain-like"/>
    <property type="match status" value="1"/>
</dbReference>
<dbReference type="CDD" id="cd05013">
    <property type="entry name" value="SIS_RpiR"/>
    <property type="match status" value="1"/>
</dbReference>
<dbReference type="GO" id="GO:1901135">
    <property type="term" value="P:carbohydrate derivative metabolic process"/>
    <property type="evidence" value="ECO:0007669"/>
    <property type="project" value="InterPro"/>
</dbReference>
<protein>
    <submittedName>
        <fullName evidence="6">RpiR family transcriptional regulator</fullName>
    </submittedName>
</protein>
<dbReference type="InterPro" id="IPR035472">
    <property type="entry name" value="RpiR-like_SIS"/>
</dbReference>
<dbReference type="Gene3D" id="1.10.10.10">
    <property type="entry name" value="Winged helix-like DNA-binding domain superfamily/Winged helix DNA-binding domain"/>
    <property type="match status" value="1"/>
</dbReference>
<evidence type="ECO:0000259" key="4">
    <source>
        <dbReference type="PROSITE" id="PS51071"/>
    </source>
</evidence>
<keyword evidence="7" id="KW-1185">Reference proteome</keyword>
<dbReference type="AlphaFoldDB" id="A0A2V3W999"/>
<dbReference type="Pfam" id="PF01380">
    <property type="entry name" value="SIS"/>
    <property type="match status" value="1"/>
</dbReference>
<dbReference type="InterPro" id="IPR009057">
    <property type="entry name" value="Homeodomain-like_sf"/>
</dbReference>
<proteinExistence type="predicted"/>
<dbReference type="RefSeq" id="WP_110393391.1">
    <property type="nucleotide sequence ID" value="NZ_JBHUHB010000001.1"/>
</dbReference>
<evidence type="ECO:0000313" key="6">
    <source>
        <dbReference type="EMBL" id="PXW90106.1"/>
    </source>
</evidence>
<reference evidence="6 7" key="1">
    <citation type="submission" date="2018-05" db="EMBL/GenBank/DDBJ databases">
        <title>Genomic Encyclopedia of Type Strains, Phase IV (KMG-IV): sequencing the most valuable type-strain genomes for metagenomic binning, comparative biology and taxonomic classification.</title>
        <authorList>
            <person name="Goeker M."/>
        </authorList>
    </citation>
    <scope>NUCLEOTIDE SEQUENCE [LARGE SCALE GENOMIC DNA]</scope>
    <source>
        <strain evidence="6 7">DSM 28556</strain>
    </source>
</reference>
<dbReference type="InterPro" id="IPR001347">
    <property type="entry name" value="SIS_dom"/>
</dbReference>
<dbReference type="OrthoDB" id="3684496at2"/>
<dbReference type="InterPro" id="IPR000281">
    <property type="entry name" value="HTH_RpiR"/>
</dbReference>
<keyword evidence="1" id="KW-0805">Transcription regulation</keyword>
<dbReference type="Pfam" id="PF01418">
    <property type="entry name" value="HTH_6"/>
    <property type="match status" value="1"/>
</dbReference>
<dbReference type="GO" id="GO:0003700">
    <property type="term" value="F:DNA-binding transcription factor activity"/>
    <property type="evidence" value="ECO:0007669"/>
    <property type="project" value="InterPro"/>
</dbReference>